<dbReference type="EC" id="5.2.1.8" evidence="3"/>
<evidence type="ECO:0000256" key="3">
    <source>
        <dbReference type="ARBA" id="ARBA00013194"/>
    </source>
</evidence>
<dbReference type="InterPro" id="IPR002130">
    <property type="entry name" value="Cyclophilin-type_PPIase_dom"/>
</dbReference>
<evidence type="ECO:0000256" key="8">
    <source>
        <dbReference type="PROSITE-ProRule" id="PRU00221"/>
    </source>
</evidence>
<dbReference type="InterPro" id="IPR020892">
    <property type="entry name" value="Cyclophilin-type_PPIase_CS"/>
</dbReference>
<dbReference type="InterPro" id="IPR029000">
    <property type="entry name" value="Cyclophilin-like_dom_sf"/>
</dbReference>
<evidence type="ECO:0000256" key="7">
    <source>
        <dbReference type="ARBA" id="ARBA00023235"/>
    </source>
</evidence>
<evidence type="ECO:0000256" key="2">
    <source>
        <dbReference type="ARBA" id="ARBA00007365"/>
    </source>
</evidence>
<evidence type="ECO:0000256" key="9">
    <source>
        <dbReference type="SAM" id="MobiDB-lite"/>
    </source>
</evidence>
<comment type="caution">
    <text evidence="11">The sequence shown here is derived from an EMBL/GenBank/DDBJ whole genome shotgun (WGS) entry which is preliminary data.</text>
</comment>
<dbReference type="PROSITE" id="PS00170">
    <property type="entry name" value="CSA_PPIASE_1"/>
    <property type="match status" value="1"/>
</dbReference>
<dbReference type="SMART" id="SM00320">
    <property type="entry name" value="WD40"/>
    <property type="match status" value="4"/>
</dbReference>
<keyword evidence="5" id="KW-0677">Repeat</keyword>
<protein>
    <recommendedName>
        <fullName evidence="3">peptidylprolyl isomerase</fullName>
        <ecNumber evidence="3">5.2.1.8</ecNumber>
    </recommendedName>
</protein>
<dbReference type="FunFam" id="2.130.10.10:FF:000450">
    <property type="entry name" value="Peptidylprolyl isomerase domain and WD-repeat protein 1"/>
    <property type="match status" value="1"/>
</dbReference>
<keyword evidence="7" id="KW-0413">Isomerase</keyword>
<feature type="region of interest" description="Disordered" evidence="9">
    <location>
        <begin position="441"/>
        <end position="464"/>
    </location>
</feature>
<evidence type="ECO:0000256" key="4">
    <source>
        <dbReference type="ARBA" id="ARBA00022574"/>
    </source>
</evidence>
<dbReference type="GO" id="GO:0003755">
    <property type="term" value="F:peptidyl-prolyl cis-trans isomerase activity"/>
    <property type="evidence" value="ECO:0007669"/>
    <property type="project" value="UniProtKB-KW"/>
</dbReference>
<dbReference type="GO" id="GO:0006457">
    <property type="term" value="P:protein folding"/>
    <property type="evidence" value="ECO:0007669"/>
    <property type="project" value="InterPro"/>
</dbReference>
<feature type="compositionally biased region" description="Basic and acidic residues" evidence="9">
    <location>
        <begin position="1"/>
        <end position="12"/>
    </location>
</feature>
<dbReference type="OrthoDB" id="10264753at2759"/>
<evidence type="ECO:0000313" key="12">
    <source>
        <dbReference type="Proteomes" id="UP000646827"/>
    </source>
</evidence>
<dbReference type="CDD" id="cd01927">
    <property type="entry name" value="cyclophilin_WD40"/>
    <property type="match status" value="1"/>
</dbReference>
<comment type="catalytic activity">
    <reaction evidence="1">
        <text>[protein]-peptidylproline (omega=180) = [protein]-peptidylproline (omega=0)</text>
        <dbReference type="Rhea" id="RHEA:16237"/>
        <dbReference type="Rhea" id="RHEA-COMP:10747"/>
        <dbReference type="Rhea" id="RHEA-COMP:10748"/>
        <dbReference type="ChEBI" id="CHEBI:83833"/>
        <dbReference type="ChEBI" id="CHEBI:83834"/>
        <dbReference type="EC" id="5.2.1.8"/>
    </reaction>
</comment>
<dbReference type="EMBL" id="JAEPRB010000145">
    <property type="protein sequence ID" value="KAG2220313.1"/>
    <property type="molecule type" value="Genomic_DNA"/>
</dbReference>
<dbReference type="InterPro" id="IPR044666">
    <property type="entry name" value="Cyclophilin_A-like"/>
</dbReference>
<sequence length="629" mass="71521">MADHPSNKRSLDNDPLVDQEEEEEDDIGPMLPPPTPEQPRKKKRVLAHEKLYLSHLPAADMYEKSYMHRDTLSYVVASAKNDFIVTTSVDGHLKFWKKTANNIEFVKHYRAHMANITGLNISADGELLATISDDMSMKVFDITNFDMINMIKLGYKPKSVCWIHQQGQAQALIAVSEADTSKIHLYDGRAEGKPLHTIDNLHSQPVHLIAFNWRFNCVVSVDTQGMVEYWSPENPFDLPKSVGFELKSETDLYEFRKSKSTPTSLTFSNDGLKFVTMSFPDRQVRVFKFLTGKMIRKYDESLHVISEMQQAGTAIHKLDDMEFGRRLAVDRELEKSPAASFVNAVFDESNNFIVYATLLGIKMVNIRTNKVARLIGKSETHRFLNVTLYQGAPKKKGVYTLAMAASDNTTLKESEMVDPTLLTTAFKRNRFFIFTRREPYDDEGQQKGDRDVFNEKPSREEQTVAGTQERKQILGTHAILRTTSGDIHIRLLPDVAPKAVENFVTHAKNGYYDNLIFHRVIKGFMIQTGCPFGDGTGGESIWGDDFEDEVTREVRHDRPYTVSMANAGPNTNGSQFFITVVPTPWLDNKHTIFGRATAGMDVVHEIEHVRVDKNDKPYEDIKIINIEIR</sequence>
<evidence type="ECO:0000256" key="5">
    <source>
        <dbReference type="ARBA" id="ARBA00022737"/>
    </source>
</evidence>
<dbReference type="SUPFAM" id="SSF50978">
    <property type="entry name" value="WD40 repeat-like"/>
    <property type="match status" value="1"/>
</dbReference>
<dbReference type="InterPro" id="IPR036322">
    <property type="entry name" value="WD40_repeat_dom_sf"/>
</dbReference>
<dbReference type="PROSITE" id="PS50072">
    <property type="entry name" value="CSA_PPIASE_2"/>
    <property type="match status" value="1"/>
</dbReference>
<proteinExistence type="inferred from homology"/>
<dbReference type="Pfam" id="PF00400">
    <property type="entry name" value="WD40"/>
    <property type="match status" value="1"/>
</dbReference>
<dbReference type="PROSITE" id="PS50082">
    <property type="entry name" value="WD_REPEATS_2"/>
    <property type="match status" value="1"/>
</dbReference>
<dbReference type="GO" id="GO:0005634">
    <property type="term" value="C:nucleus"/>
    <property type="evidence" value="ECO:0007669"/>
    <property type="project" value="UniProtKB-ARBA"/>
</dbReference>
<dbReference type="PANTHER" id="PTHR45625">
    <property type="entry name" value="PEPTIDYL-PROLYL CIS-TRANS ISOMERASE-RELATED"/>
    <property type="match status" value="1"/>
</dbReference>
<dbReference type="Gene3D" id="2.130.10.10">
    <property type="entry name" value="YVTN repeat-like/Quinoprotein amine dehydrogenase"/>
    <property type="match status" value="1"/>
</dbReference>
<dbReference type="InterPro" id="IPR015943">
    <property type="entry name" value="WD40/YVTN_repeat-like_dom_sf"/>
</dbReference>
<evidence type="ECO:0000259" key="10">
    <source>
        <dbReference type="PROSITE" id="PS50072"/>
    </source>
</evidence>
<evidence type="ECO:0000256" key="6">
    <source>
        <dbReference type="ARBA" id="ARBA00023110"/>
    </source>
</evidence>
<feature type="compositionally biased region" description="Acidic residues" evidence="9">
    <location>
        <begin position="15"/>
        <end position="27"/>
    </location>
</feature>
<feature type="repeat" description="WD" evidence="8">
    <location>
        <begin position="109"/>
        <end position="150"/>
    </location>
</feature>
<dbReference type="PANTHER" id="PTHR45625:SF4">
    <property type="entry name" value="PEPTIDYLPROLYL ISOMERASE DOMAIN AND WD REPEAT-CONTAINING PROTEIN 1"/>
    <property type="match status" value="1"/>
</dbReference>
<organism evidence="11 12">
    <name type="scientific">Circinella minor</name>
    <dbReference type="NCBI Taxonomy" id="1195481"/>
    <lineage>
        <taxon>Eukaryota</taxon>
        <taxon>Fungi</taxon>
        <taxon>Fungi incertae sedis</taxon>
        <taxon>Mucoromycota</taxon>
        <taxon>Mucoromycotina</taxon>
        <taxon>Mucoromycetes</taxon>
        <taxon>Mucorales</taxon>
        <taxon>Lichtheimiaceae</taxon>
        <taxon>Circinella</taxon>
    </lineage>
</organism>
<reference evidence="11 12" key="1">
    <citation type="submission" date="2020-12" db="EMBL/GenBank/DDBJ databases">
        <title>Metabolic potential, ecology and presence of endohyphal bacteria is reflected in genomic diversity of Mucoromycotina.</title>
        <authorList>
            <person name="Muszewska A."/>
            <person name="Okrasinska A."/>
            <person name="Steczkiewicz K."/>
            <person name="Drgas O."/>
            <person name="Orlowska M."/>
            <person name="Perlinska-Lenart U."/>
            <person name="Aleksandrzak-Piekarczyk T."/>
            <person name="Szatraj K."/>
            <person name="Zielenkiewicz U."/>
            <person name="Pilsyk S."/>
            <person name="Malc E."/>
            <person name="Mieczkowski P."/>
            <person name="Kruszewska J.S."/>
            <person name="Biernat P."/>
            <person name="Pawlowska J."/>
        </authorList>
    </citation>
    <scope>NUCLEOTIDE SEQUENCE [LARGE SCALE GENOMIC DNA]</scope>
    <source>
        <strain evidence="11 12">CBS 142.35</strain>
    </source>
</reference>
<evidence type="ECO:0000313" key="11">
    <source>
        <dbReference type="EMBL" id="KAG2220313.1"/>
    </source>
</evidence>
<feature type="region of interest" description="Disordered" evidence="9">
    <location>
        <begin position="1"/>
        <end position="43"/>
    </location>
</feature>
<dbReference type="Pfam" id="PF00160">
    <property type="entry name" value="Pro_isomerase"/>
    <property type="match status" value="1"/>
</dbReference>
<dbReference type="Proteomes" id="UP000646827">
    <property type="component" value="Unassembled WGS sequence"/>
</dbReference>
<gene>
    <name evidence="11" type="ORF">INT45_009946</name>
</gene>
<feature type="domain" description="PPIase cyclophilin-type" evidence="10">
    <location>
        <begin position="485"/>
        <end position="628"/>
    </location>
</feature>
<comment type="similarity">
    <text evidence="2">Belongs to the cyclophilin-type PPIase family.</text>
</comment>
<dbReference type="PRINTS" id="PR00153">
    <property type="entry name" value="CSAPPISMRASE"/>
</dbReference>
<name>A0A8H7VKY6_9FUNG</name>
<dbReference type="FunFam" id="2.40.100.10:FF:000003">
    <property type="entry name" value="Peptidylprolyl isomerase domain and WD repeat-containing 1"/>
    <property type="match status" value="1"/>
</dbReference>
<dbReference type="Gene3D" id="2.40.100.10">
    <property type="entry name" value="Cyclophilin-like"/>
    <property type="match status" value="1"/>
</dbReference>
<evidence type="ECO:0000256" key="1">
    <source>
        <dbReference type="ARBA" id="ARBA00000971"/>
    </source>
</evidence>
<dbReference type="InterPro" id="IPR001680">
    <property type="entry name" value="WD40_rpt"/>
</dbReference>
<dbReference type="SUPFAM" id="SSF50891">
    <property type="entry name" value="Cyclophilin-like"/>
    <property type="match status" value="1"/>
</dbReference>
<dbReference type="AlphaFoldDB" id="A0A8H7VKY6"/>
<accession>A0A8H7VKY6</accession>
<keyword evidence="4 8" id="KW-0853">WD repeat</keyword>
<keyword evidence="12" id="KW-1185">Reference proteome</keyword>
<keyword evidence="6" id="KW-0697">Rotamase</keyword>